<dbReference type="AlphaFoldDB" id="A0A553HU96"/>
<dbReference type="Proteomes" id="UP000319160">
    <property type="component" value="Unassembled WGS sequence"/>
</dbReference>
<evidence type="ECO:0000313" key="2">
    <source>
        <dbReference type="Proteomes" id="UP000319160"/>
    </source>
</evidence>
<reference evidence="2" key="1">
    <citation type="submission" date="2019-06" db="EMBL/GenBank/DDBJ databases">
        <title>Draft genome sequence of the griseofulvin-producing fungus Xylaria cubensis strain G536.</title>
        <authorList>
            <person name="Mead M.E."/>
            <person name="Raja H.A."/>
            <person name="Steenwyk J.L."/>
            <person name="Knowles S.L."/>
            <person name="Oberlies N.H."/>
            <person name="Rokas A."/>
        </authorList>
    </citation>
    <scope>NUCLEOTIDE SEQUENCE [LARGE SCALE GENOMIC DNA]</scope>
    <source>
        <strain evidence="2">G536</strain>
    </source>
</reference>
<comment type="caution">
    <text evidence="1">The sequence shown here is derived from an EMBL/GenBank/DDBJ whole genome shotgun (WGS) entry which is preliminary data.</text>
</comment>
<name>A0A553HU96_9PEZI</name>
<accession>A0A553HU96</accession>
<gene>
    <name evidence="1" type="ORF">FHL15_007538</name>
</gene>
<dbReference type="EMBL" id="VFLP01000044">
    <property type="protein sequence ID" value="TRX91533.1"/>
    <property type="molecule type" value="Genomic_DNA"/>
</dbReference>
<dbReference type="OrthoDB" id="4682811at2759"/>
<proteinExistence type="predicted"/>
<keyword evidence="2" id="KW-1185">Reference proteome</keyword>
<sequence>MGESRNETIEKFWDVFIEDVPRVPTVDELICRIVGINYPWGIVTDINGATFHPPTDTEMVSKQILDTIKRAIELEKDFWIKQLRRNHHYTPYSWGVRLSSNIAITEAERMVHEALGKMGNVDQLDSLFWDAYRRTEILCEQDGVQLTWPPFQRKVVACCPPRFTPCVTEESFYDNGNACKLEFPHNMSFVDKDYN</sequence>
<protein>
    <submittedName>
        <fullName evidence="1">Uncharacterized protein</fullName>
    </submittedName>
</protein>
<evidence type="ECO:0000313" key="1">
    <source>
        <dbReference type="EMBL" id="TRX91533.1"/>
    </source>
</evidence>
<organism evidence="1 2">
    <name type="scientific">Xylaria flabelliformis</name>
    <dbReference type="NCBI Taxonomy" id="2512241"/>
    <lineage>
        <taxon>Eukaryota</taxon>
        <taxon>Fungi</taxon>
        <taxon>Dikarya</taxon>
        <taxon>Ascomycota</taxon>
        <taxon>Pezizomycotina</taxon>
        <taxon>Sordariomycetes</taxon>
        <taxon>Xylariomycetidae</taxon>
        <taxon>Xylariales</taxon>
        <taxon>Xylariaceae</taxon>
        <taxon>Xylaria</taxon>
    </lineage>
</organism>